<keyword evidence="3" id="KW-1185">Reference proteome</keyword>
<accession>A0A846Y3P1</accession>
<dbReference type="RefSeq" id="WP_067873121.1">
    <property type="nucleotide sequence ID" value="NZ_JAAXOP010000011.1"/>
</dbReference>
<dbReference type="GO" id="GO:0051920">
    <property type="term" value="F:peroxiredoxin activity"/>
    <property type="evidence" value="ECO:0007669"/>
    <property type="project" value="InterPro"/>
</dbReference>
<dbReference type="InterPro" id="IPR003779">
    <property type="entry name" value="CMD-like"/>
</dbReference>
<evidence type="ECO:0000313" key="2">
    <source>
        <dbReference type="EMBL" id="NKY52301.1"/>
    </source>
</evidence>
<proteinExistence type="predicted"/>
<sequence>MEPRFNMFGNEIAAKFVKRINNAGQVVAQSTLPTATQHLVELRASQINGCGFCTDMHSKDAAAAGETQVRLNMVAAWREAVVFTDAERAALALAEEGTRIADSHPGVSEETWELVRKHYDDEQIGALVSLIALINAYNRLNVIAGTPAGNYEPGMFG</sequence>
<dbReference type="SUPFAM" id="SSF69118">
    <property type="entry name" value="AhpD-like"/>
    <property type="match status" value="1"/>
</dbReference>
<dbReference type="InterPro" id="IPR004675">
    <property type="entry name" value="AhpD_core"/>
</dbReference>
<organism evidence="2 3">
    <name type="scientific">Nocardia vermiculata</name>
    <dbReference type="NCBI Taxonomy" id="257274"/>
    <lineage>
        <taxon>Bacteria</taxon>
        <taxon>Bacillati</taxon>
        <taxon>Actinomycetota</taxon>
        <taxon>Actinomycetes</taxon>
        <taxon>Mycobacteriales</taxon>
        <taxon>Nocardiaceae</taxon>
        <taxon>Nocardia</taxon>
    </lineage>
</organism>
<dbReference type="Gene3D" id="1.20.1290.10">
    <property type="entry name" value="AhpD-like"/>
    <property type="match status" value="1"/>
</dbReference>
<evidence type="ECO:0000259" key="1">
    <source>
        <dbReference type="Pfam" id="PF02627"/>
    </source>
</evidence>
<gene>
    <name evidence="2" type="ORF">HGA08_19015</name>
</gene>
<reference evidence="2 3" key="1">
    <citation type="submission" date="2020-04" db="EMBL/GenBank/DDBJ databases">
        <title>MicrobeNet Type strains.</title>
        <authorList>
            <person name="Nicholson A.C."/>
        </authorList>
    </citation>
    <scope>NUCLEOTIDE SEQUENCE [LARGE SCALE GENOMIC DNA]</scope>
    <source>
        <strain evidence="2 3">JCM 12354</strain>
    </source>
</reference>
<name>A0A846Y3P1_9NOCA</name>
<dbReference type="EMBL" id="JAAXOP010000011">
    <property type="protein sequence ID" value="NKY52301.1"/>
    <property type="molecule type" value="Genomic_DNA"/>
</dbReference>
<dbReference type="AlphaFoldDB" id="A0A846Y3P1"/>
<protein>
    <submittedName>
        <fullName evidence="2">Carboxymuconolactone decarboxylase family protein</fullName>
    </submittedName>
</protein>
<comment type="caution">
    <text evidence="2">The sequence shown here is derived from an EMBL/GenBank/DDBJ whole genome shotgun (WGS) entry which is preliminary data.</text>
</comment>
<dbReference type="PANTHER" id="PTHR34846">
    <property type="entry name" value="4-CARBOXYMUCONOLACTONE DECARBOXYLASE FAMILY PROTEIN (AFU_ORTHOLOGUE AFUA_6G11590)"/>
    <property type="match status" value="1"/>
</dbReference>
<dbReference type="InterPro" id="IPR029032">
    <property type="entry name" value="AhpD-like"/>
</dbReference>
<dbReference type="PANTHER" id="PTHR34846:SF7">
    <property type="entry name" value="BLL7811 PROTEIN"/>
    <property type="match status" value="1"/>
</dbReference>
<dbReference type="NCBIfam" id="TIGR00778">
    <property type="entry name" value="ahpD_dom"/>
    <property type="match status" value="1"/>
</dbReference>
<feature type="domain" description="Carboxymuconolactone decarboxylase-like" evidence="1">
    <location>
        <begin position="20"/>
        <end position="96"/>
    </location>
</feature>
<dbReference type="Pfam" id="PF02627">
    <property type="entry name" value="CMD"/>
    <property type="match status" value="1"/>
</dbReference>
<evidence type="ECO:0000313" key="3">
    <source>
        <dbReference type="Proteomes" id="UP000565711"/>
    </source>
</evidence>
<dbReference type="Proteomes" id="UP000565711">
    <property type="component" value="Unassembled WGS sequence"/>
</dbReference>